<reference evidence="2 3" key="1">
    <citation type="journal article" date="2014" name="Agronomy (Basel)">
        <title>A Draft Genome Sequence for Ensete ventricosum, the Drought-Tolerant Tree Against Hunger.</title>
        <authorList>
            <person name="Harrison J."/>
            <person name="Moore K.A."/>
            <person name="Paszkiewicz K."/>
            <person name="Jones T."/>
            <person name="Grant M."/>
            <person name="Ambacheew D."/>
            <person name="Muzemil S."/>
            <person name="Studholme D.J."/>
        </authorList>
    </citation>
    <scope>NUCLEOTIDE SEQUENCE [LARGE SCALE GENOMIC DNA]</scope>
</reference>
<comment type="caution">
    <text evidence="2">The sequence shown here is derived from an EMBL/GenBank/DDBJ whole genome shotgun (WGS) entry which is preliminary data.</text>
</comment>
<evidence type="ECO:0000256" key="1">
    <source>
        <dbReference type="SAM" id="MobiDB-lite"/>
    </source>
</evidence>
<organism evidence="2 3">
    <name type="scientific">Ensete ventricosum</name>
    <name type="common">Abyssinian banana</name>
    <name type="synonym">Musa ensete</name>
    <dbReference type="NCBI Taxonomy" id="4639"/>
    <lineage>
        <taxon>Eukaryota</taxon>
        <taxon>Viridiplantae</taxon>
        <taxon>Streptophyta</taxon>
        <taxon>Embryophyta</taxon>
        <taxon>Tracheophyta</taxon>
        <taxon>Spermatophyta</taxon>
        <taxon>Magnoliopsida</taxon>
        <taxon>Liliopsida</taxon>
        <taxon>Zingiberales</taxon>
        <taxon>Musaceae</taxon>
        <taxon>Ensete</taxon>
    </lineage>
</organism>
<accession>A0A426ZJM6</accession>
<dbReference type="Proteomes" id="UP000287651">
    <property type="component" value="Unassembled WGS sequence"/>
</dbReference>
<feature type="region of interest" description="Disordered" evidence="1">
    <location>
        <begin position="1"/>
        <end position="20"/>
    </location>
</feature>
<name>A0A426ZJM6_ENSVE</name>
<evidence type="ECO:0000313" key="2">
    <source>
        <dbReference type="EMBL" id="RRT64196.1"/>
    </source>
</evidence>
<feature type="non-terminal residue" evidence="2">
    <location>
        <position position="100"/>
    </location>
</feature>
<sequence length="100" mass="11095">MYRSANRPVGNSRFRLSPPATGRYQPSCGLAVAREKEEEGERGRRCGRTSTCHDPVLPSLNDPYPVEASATSPPFLLVTSNKEKTTFFSSFEAMRRRGGD</sequence>
<gene>
    <name evidence="2" type="ORF">B296_00038333</name>
</gene>
<proteinExistence type="predicted"/>
<protein>
    <submittedName>
        <fullName evidence="2">Uncharacterized protein</fullName>
    </submittedName>
</protein>
<feature type="region of interest" description="Disordered" evidence="1">
    <location>
        <begin position="32"/>
        <end position="65"/>
    </location>
</feature>
<evidence type="ECO:0000313" key="3">
    <source>
        <dbReference type="Proteomes" id="UP000287651"/>
    </source>
</evidence>
<dbReference type="AlphaFoldDB" id="A0A426ZJM6"/>
<dbReference type="EMBL" id="AMZH03006287">
    <property type="protein sequence ID" value="RRT64196.1"/>
    <property type="molecule type" value="Genomic_DNA"/>
</dbReference>
<feature type="compositionally biased region" description="Basic and acidic residues" evidence="1">
    <location>
        <begin position="33"/>
        <end position="44"/>
    </location>
</feature>